<accession>B7Q8Z7</accession>
<organism>
    <name type="scientific">Ixodes scapularis</name>
    <name type="common">Black-legged tick</name>
    <name type="synonym">Deer tick</name>
    <dbReference type="NCBI Taxonomy" id="6945"/>
    <lineage>
        <taxon>Eukaryota</taxon>
        <taxon>Metazoa</taxon>
        <taxon>Ecdysozoa</taxon>
        <taxon>Arthropoda</taxon>
        <taxon>Chelicerata</taxon>
        <taxon>Arachnida</taxon>
        <taxon>Acari</taxon>
        <taxon>Parasitiformes</taxon>
        <taxon>Ixodida</taxon>
        <taxon>Ixodoidea</taxon>
        <taxon>Ixodidae</taxon>
        <taxon>Ixodinae</taxon>
        <taxon>Ixodes</taxon>
    </lineage>
</organism>
<dbReference type="EMBL" id="ABJB010479649">
    <property type="status" value="NOT_ANNOTATED_CDS"/>
    <property type="molecule type" value="Genomic_DNA"/>
</dbReference>
<dbReference type="HOGENOM" id="CLU_2252974_0_0_1"/>
<keyword evidence="3" id="KW-1185">Reference proteome</keyword>
<evidence type="ECO:0000313" key="2">
    <source>
        <dbReference type="EnsemblMetazoa" id="ISCW020975-PA"/>
    </source>
</evidence>
<reference evidence="2" key="2">
    <citation type="submission" date="2020-05" db="UniProtKB">
        <authorList>
            <consortium name="EnsemblMetazoa"/>
        </authorList>
    </citation>
    <scope>IDENTIFICATION</scope>
    <source>
        <strain evidence="2">wikel</strain>
    </source>
</reference>
<dbReference type="Proteomes" id="UP000001555">
    <property type="component" value="Unassembled WGS sequence"/>
</dbReference>
<proteinExistence type="predicted"/>
<dbReference type="PaxDb" id="6945-B7Q8Z7"/>
<dbReference type="VEuPathDB" id="VectorBase:ISCI020975"/>
<dbReference type="VEuPathDB" id="VectorBase:ISCW020975"/>
<name>B7Q8Z7_IXOSC</name>
<dbReference type="InParanoid" id="B7Q8Z7"/>
<dbReference type="AlphaFoldDB" id="B7Q8Z7"/>
<dbReference type="EnsemblMetazoa" id="ISCW020975-RA">
    <property type="protein sequence ID" value="ISCW020975-PA"/>
    <property type="gene ID" value="ISCW020975"/>
</dbReference>
<evidence type="ECO:0000313" key="3">
    <source>
        <dbReference type="Proteomes" id="UP000001555"/>
    </source>
</evidence>
<reference evidence="1 3" key="1">
    <citation type="submission" date="2008-03" db="EMBL/GenBank/DDBJ databases">
        <title>Annotation of Ixodes scapularis.</title>
        <authorList>
            <consortium name="Ixodes scapularis Genome Project Consortium"/>
            <person name="Caler E."/>
            <person name="Hannick L.I."/>
            <person name="Bidwell S."/>
            <person name="Joardar V."/>
            <person name="Thiagarajan M."/>
            <person name="Amedeo P."/>
            <person name="Galinsky K.J."/>
            <person name="Schobel S."/>
            <person name="Inman J."/>
            <person name="Hostetler J."/>
            <person name="Miller J."/>
            <person name="Hammond M."/>
            <person name="Megy K."/>
            <person name="Lawson D."/>
            <person name="Kodira C."/>
            <person name="Sutton G."/>
            <person name="Meyer J."/>
            <person name="Hill C.A."/>
            <person name="Birren B."/>
            <person name="Nene V."/>
            <person name="Collins F."/>
            <person name="Alarcon-Chaidez F."/>
            <person name="Wikel S."/>
            <person name="Strausberg R."/>
        </authorList>
    </citation>
    <scope>NUCLEOTIDE SEQUENCE [LARGE SCALE GENOMIC DNA]</scope>
    <source>
        <strain evidence="3">Wikel</strain>
        <strain evidence="1">Wikel colony</strain>
    </source>
</reference>
<protein>
    <submittedName>
        <fullName evidence="1 2">Uncharacterized protein</fullName>
    </submittedName>
</protein>
<sequence length="104" mass="11856">MTLTLVHSIYFHIVHLRPKDASLYCTIYKYTIQKLLNARTLLHNLFLIGEIFASNSIRNTKTEAAKTLILFVLQSRAKSRLLTCPSAVALCGMPLFADCRNDIW</sequence>
<gene>
    <name evidence="1" type="ORF">IscW_ISCW020975</name>
</gene>
<dbReference type="EMBL" id="DS886620">
    <property type="protein sequence ID" value="EEC15319.1"/>
    <property type="molecule type" value="Genomic_DNA"/>
</dbReference>
<evidence type="ECO:0000313" key="1">
    <source>
        <dbReference type="EMBL" id="EEC15319.1"/>
    </source>
</evidence>